<dbReference type="AlphaFoldDB" id="A0A7W9AXQ2"/>
<comment type="caution">
    <text evidence="1">The sequence shown here is derived from an EMBL/GenBank/DDBJ whole genome shotgun (WGS) entry which is preliminary data.</text>
</comment>
<sequence length="262" mass="27249">MAVLPDYTSGTISLANGSTTVTGTGTLFDVGNFRAGDTLQIQNMTAVIASVDSNTQLTLAEPWTGTSLTDAPYRARYLPDGARVTAQTTTLIEMLGQGILPGIANMPNGVSGQVISVDITGSPVWVDNVGYAEGAWTPSLDFSGQTTGITYASQTGAWIRIGNFVFCKFRMGLSSKGTATGATSANMNGLPFPIRENSMGGILNIGYYAGMALPSPNMAGFLAMGTSVALRSQGTASTSQLNETNFTNTSLIIGGIAYEVEH</sequence>
<evidence type="ECO:0000313" key="1">
    <source>
        <dbReference type="EMBL" id="MBB5702154.1"/>
    </source>
</evidence>
<gene>
    <name evidence="1" type="ORF">FHS76_002029</name>
</gene>
<keyword evidence="2" id="KW-1185">Reference proteome</keyword>
<protein>
    <submittedName>
        <fullName evidence="1">Uncharacterized protein</fullName>
    </submittedName>
</protein>
<organism evidence="1 2">
    <name type="scientific">Brucella daejeonensis</name>
    <dbReference type="NCBI Taxonomy" id="659015"/>
    <lineage>
        <taxon>Bacteria</taxon>
        <taxon>Pseudomonadati</taxon>
        <taxon>Pseudomonadota</taxon>
        <taxon>Alphaproteobacteria</taxon>
        <taxon>Hyphomicrobiales</taxon>
        <taxon>Brucellaceae</taxon>
        <taxon>Brucella/Ochrobactrum group</taxon>
        <taxon>Brucella</taxon>
    </lineage>
</organism>
<dbReference type="RefSeq" id="WP_235992626.1">
    <property type="nucleotide sequence ID" value="NZ_JACIJG010000006.1"/>
</dbReference>
<evidence type="ECO:0000313" key="2">
    <source>
        <dbReference type="Proteomes" id="UP000555546"/>
    </source>
</evidence>
<reference evidence="1 2" key="1">
    <citation type="submission" date="2020-08" db="EMBL/GenBank/DDBJ databases">
        <title>Genomic Encyclopedia of Type Strains, Phase IV (KMG-IV): sequencing the most valuable type-strain genomes for metagenomic binning, comparative biology and taxonomic classification.</title>
        <authorList>
            <person name="Goeker M."/>
        </authorList>
    </citation>
    <scope>NUCLEOTIDE SEQUENCE [LARGE SCALE GENOMIC DNA]</scope>
    <source>
        <strain evidence="1 2">DSM 26944</strain>
    </source>
</reference>
<accession>A0A7W9AXQ2</accession>
<dbReference type="EMBL" id="JACIJG010000006">
    <property type="protein sequence ID" value="MBB5702154.1"/>
    <property type="molecule type" value="Genomic_DNA"/>
</dbReference>
<name>A0A7W9AXQ2_9HYPH</name>
<proteinExistence type="predicted"/>
<dbReference type="Proteomes" id="UP000555546">
    <property type="component" value="Unassembled WGS sequence"/>
</dbReference>